<evidence type="ECO:0000256" key="1">
    <source>
        <dbReference type="ARBA" id="ARBA00002358"/>
    </source>
</evidence>
<dbReference type="Pfam" id="PF15235">
    <property type="entry name" value="GRIN_C"/>
    <property type="match status" value="1"/>
</dbReference>
<dbReference type="PANTHER" id="PTHR15718:SF5">
    <property type="entry name" value="G PROTEIN-REGULATED INDUCER OF NEURITE OUTGROWTH 2"/>
    <property type="match status" value="1"/>
</dbReference>
<comment type="function">
    <text evidence="1">May be involved in neurite outgrowth.</text>
</comment>
<comment type="caution">
    <text evidence="4">The sequence shown here is derived from an EMBL/GenBank/DDBJ whole genome shotgun (WGS) entry which is preliminary data.</text>
</comment>
<dbReference type="AlphaFoldDB" id="A0A556TJ91"/>
<reference evidence="4 5" key="1">
    <citation type="journal article" date="2019" name="Genome Biol. Evol.">
        <title>Whole-Genome Sequencing of the Giant Devil Catfish, Bagarius yarrelli.</title>
        <authorList>
            <person name="Jiang W."/>
            <person name="Lv Y."/>
            <person name="Cheng L."/>
            <person name="Yang K."/>
            <person name="Chao B."/>
            <person name="Wang X."/>
            <person name="Li Y."/>
            <person name="Pan X."/>
            <person name="You X."/>
            <person name="Zhang Y."/>
            <person name="Yang J."/>
            <person name="Li J."/>
            <person name="Zhang X."/>
            <person name="Liu S."/>
            <person name="Sun C."/>
            <person name="Yang J."/>
            <person name="Shi Q."/>
        </authorList>
    </citation>
    <scope>NUCLEOTIDE SEQUENCE [LARGE SCALE GENOMIC DNA]</scope>
    <source>
        <strain evidence="4">JWS20170419001</strain>
        <tissue evidence="4">Muscle</tissue>
    </source>
</reference>
<dbReference type="GO" id="GO:0005886">
    <property type="term" value="C:plasma membrane"/>
    <property type="evidence" value="ECO:0007669"/>
    <property type="project" value="TreeGrafter"/>
</dbReference>
<dbReference type="EMBL" id="VCAZ01000002">
    <property type="protein sequence ID" value="TSK14795.1"/>
    <property type="molecule type" value="Genomic_DNA"/>
</dbReference>
<evidence type="ECO:0000259" key="3">
    <source>
        <dbReference type="Pfam" id="PF15235"/>
    </source>
</evidence>
<evidence type="ECO:0000313" key="5">
    <source>
        <dbReference type="Proteomes" id="UP000319801"/>
    </source>
</evidence>
<proteinExistence type="predicted"/>
<evidence type="ECO:0000313" key="4">
    <source>
        <dbReference type="EMBL" id="TSK14795.1"/>
    </source>
</evidence>
<dbReference type="OrthoDB" id="10049175at2759"/>
<feature type="region of interest" description="Disordered" evidence="2">
    <location>
        <begin position="388"/>
        <end position="411"/>
    </location>
</feature>
<name>A0A556TJ91_BAGYA</name>
<evidence type="ECO:0000256" key="2">
    <source>
        <dbReference type="SAM" id="MobiDB-lite"/>
    </source>
</evidence>
<dbReference type="InterPro" id="IPR032745">
    <property type="entry name" value="GRIN_C"/>
</dbReference>
<sequence>MEVDHECPIISVSKSSFDMTSVPAQRTEQAWCRQPLRKSVSNACYPLRPASRGGSVTGMLSSLELEERILSTGGVNASENVIWCERATQPWSITKDSQQSHASERCAPCSPSMNRMCCMEGRESCCQCHAEENLKARNKMIYGMLSPALSTRLCLRNIHRPTHQVMDDGLCKHSPFKGEHQHLPACRSVCVNNALNTGSFKNTCNVVPCPGHLLAPPACAGSPCSPDRSLLHSPWQGFPPLVSSVSETGLNSWAAGHCCGPETNEKKNSIYKLDQNKQPVFGNRTVRDACNMTSQKDFREVAVQTLPIDSLISPLSKAFPGISITSHPGSNTCPGGEDAETRISVKEVEWDSEGMTWEVYGAAIDPEELGLAIQHHLELQIKETAAAAAQKKTTAENNGASMRQNDRHRKNESVVRLLCAPACCSHPTTVED</sequence>
<protein>
    <submittedName>
        <fullName evidence="4">GRIN2-like protein</fullName>
    </submittedName>
</protein>
<feature type="domain" description="G protein-regulated inducer of neurite outgrowth C-terminal" evidence="3">
    <location>
        <begin position="340"/>
        <end position="428"/>
    </location>
</feature>
<accession>A0A556TJ91</accession>
<gene>
    <name evidence="4" type="ORF">Baya_0778</name>
</gene>
<dbReference type="GO" id="GO:0031175">
    <property type="term" value="P:neuron projection development"/>
    <property type="evidence" value="ECO:0007669"/>
    <property type="project" value="TreeGrafter"/>
</dbReference>
<dbReference type="InterPro" id="IPR026646">
    <property type="entry name" value="GPRIN2-like/GPRIN3"/>
</dbReference>
<organism evidence="4 5">
    <name type="scientific">Bagarius yarrelli</name>
    <name type="common">Goonch</name>
    <name type="synonym">Bagrus yarrelli</name>
    <dbReference type="NCBI Taxonomy" id="175774"/>
    <lineage>
        <taxon>Eukaryota</taxon>
        <taxon>Metazoa</taxon>
        <taxon>Chordata</taxon>
        <taxon>Craniata</taxon>
        <taxon>Vertebrata</taxon>
        <taxon>Euteleostomi</taxon>
        <taxon>Actinopterygii</taxon>
        <taxon>Neopterygii</taxon>
        <taxon>Teleostei</taxon>
        <taxon>Ostariophysi</taxon>
        <taxon>Siluriformes</taxon>
        <taxon>Sisoridae</taxon>
        <taxon>Sisorinae</taxon>
        <taxon>Bagarius</taxon>
    </lineage>
</organism>
<keyword evidence="5" id="KW-1185">Reference proteome</keyword>
<dbReference type="Proteomes" id="UP000319801">
    <property type="component" value="Unassembled WGS sequence"/>
</dbReference>
<dbReference type="PANTHER" id="PTHR15718">
    <property type="entry name" value="G PROTEIN-REGULATED INDUCER OF NEURITE OUTGROWTH C-TERMINAL DOMAIN-CONTAINING PROTEIN"/>
    <property type="match status" value="1"/>
</dbReference>